<dbReference type="EMBL" id="UZAD01013147">
    <property type="protein sequence ID" value="VDN90285.1"/>
    <property type="molecule type" value="Genomic_DNA"/>
</dbReference>
<dbReference type="AlphaFoldDB" id="A0A0N4TL86"/>
<protein>
    <submittedName>
        <fullName evidence="1 3">Uncharacterized protein</fullName>
    </submittedName>
</protein>
<sequence length="74" mass="8063">MSLTCSSKILLKNVAVADDGCLPASLANDECGDVVDVARLLLLSIFEQSRLLTTHKRPQPCPCSLSPFRCQCRN</sequence>
<evidence type="ECO:0000313" key="2">
    <source>
        <dbReference type="Proteomes" id="UP000278627"/>
    </source>
</evidence>
<gene>
    <name evidence="1" type="ORF">BPAG_LOCUS9099</name>
</gene>
<dbReference type="Proteomes" id="UP000278627">
    <property type="component" value="Unassembled WGS sequence"/>
</dbReference>
<name>A0A0N4TL86_BRUPA</name>
<evidence type="ECO:0000313" key="1">
    <source>
        <dbReference type="EMBL" id="VDN90285.1"/>
    </source>
</evidence>
<keyword evidence="2" id="KW-1185">Reference proteome</keyword>
<reference evidence="3" key="1">
    <citation type="submission" date="2017-02" db="UniProtKB">
        <authorList>
            <consortium name="WormBaseParasite"/>
        </authorList>
    </citation>
    <scope>IDENTIFICATION</scope>
</reference>
<proteinExistence type="predicted"/>
<reference evidence="1 2" key="2">
    <citation type="submission" date="2018-11" db="EMBL/GenBank/DDBJ databases">
        <authorList>
            <consortium name="Pathogen Informatics"/>
        </authorList>
    </citation>
    <scope>NUCLEOTIDE SEQUENCE [LARGE SCALE GENOMIC DNA]</scope>
</reference>
<organism evidence="3">
    <name type="scientific">Brugia pahangi</name>
    <name type="common">Filarial nematode worm</name>
    <dbReference type="NCBI Taxonomy" id="6280"/>
    <lineage>
        <taxon>Eukaryota</taxon>
        <taxon>Metazoa</taxon>
        <taxon>Ecdysozoa</taxon>
        <taxon>Nematoda</taxon>
        <taxon>Chromadorea</taxon>
        <taxon>Rhabditida</taxon>
        <taxon>Spirurina</taxon>
        <taxon>Spiruromorpha</taxon>
        <taxon>Filarioidea</taxon>
        <taxon>Onchocercidae</taxon>
        <taxon>Brugia</taxon>
    </lineage>
</organism>
<evidence type="ECO:0000313" key="3">
    <source>
        <dbReference type="WBParaSite" id="BPAG_0000913701-mRNA-1"/>
    </source>
</evidence>
<accession>A0A0N4TL86</accession>
<dbReference type="WBParaSite" id="BPAG_0000913701-mRNA-1">
    <property type="protein sequence ID" value="BPAG_0000913701-mRNA-1"/>
    <property type="gene ID" value="BPAG_0000913701"/>
</dbReference>